<dbReference type="OrthoDB" id="3746739at2759"/>
<accession>A0A6A5UUM5</accession>
<proteinExistence type="predicted"/>
<dbReference type="AlphaFoldDB" id="A0A6A5UUM5"/>
<dbReference type="Proteomes" id="UP000800036">
    <property type="component" value="Unassembled WGS sequence"/>
</dbReference>
<name>A0A6A5UUM5_9PLEO</name>
<sequence>MADGPTGLAAGGDVWPCLGRLVYDLQTVMVFWECTWHSEQEYQTLRGIGYAGWIVCGKGQDKLLIAWEPTFESMLAQPPSEALPLEPAVEVRKNRPGLLRYVAAKHLPTGGGPRLAFLAFWRVSPMSKSSFLQMKATFHSHRGHVIHTKEGTVWVQWEPTWVYYEDLSENKKDFYFQMKDDPKALLRHFHRIVSRDGGNSIHFTLNATARTFNAPNTSRQPTRYWEILFLESEVTAHNCKPAAPHKAV</sequence>
<dbReference type="EMBL" id="ML976729">
    <property type="protein sequence ID" value="KAF1967649.1"/>
    <property type="molecule type" value="Genomic_DNA"/>
</dbReference>
<gene>
    <name evidence="1" type="ORF">BU23DRAFT_572966</name>
</gene>
<reference evidence="1" key="1">
    <citation type="journal article" date="2020" name="Stud. Mycol.">
        <title>101 Dothideomycetes genomes: a test case for predicting lifestyles and emergence of pathogens.</title>
        <authorList>
            <person name="Haridas S."/>
            <person name="Albert R."/>
            <person name="Binder M."/>
            <person name="Bloem J."/>
            <person name="Labutti K."/>
            <person name="Salamov A."/>
            <person name="Andreopoulos B."/>
            <person name="Baker S."/>
            <person name="Barry K."/>
            <person name="Bills G."/>
            <person name="Bluhm B."/>
            <person name="Cannon C."/>
            <person name="Castanera R."/>
            <person name="Culley D."/>
            <person name="Daum C."/>
            <person name="Ezra D."/>
            <person name="Gonzalez J."/>
            <person name="Henrissat B."/>
            <person name="Kuo A."/>
            <person name="Liang C."/>
            <person name="Lipzen A."/>
            <person name="Lutzoni F."/>
            <person name="Magnuson J."/>
            <person name="Mondo S."/>
            <person name="Nolan M."/>
            <person name="Ohm R."/>
            <person name="Pangilinan J."/>
            <person name="Park H.-J."/>
            <person name="Ramirez L."/>
            <person name="Alfaro M."/>
            <person name="Sun H."/>
            <person name="Tritt A."/>
            <person name="Yoshinaga Y."/>
            <person name="Zwiers L.-H."/>
            <person name="Turgeon B."/>
            <person name="Goodwin S."/>
            <person name="Spatafora J."/>
            <person name="Crous P."/>
            <person name="Grigoriev I."/>
        </authorList>
    </citation>
    <scope>NUCLEOTIDE SEQUENCE</scope>
    <source>
        <strain evidence="1">CBS 107.79</strain>
    </source>
</reference>
<evidence type="ECO:0000313" key="2">
    <source>
        <dbReference type="Proteomes" id="UP000800036"/>
    </source>
</evidence>
<protein>
    <submittedName>
        <fullName evidence="1">Uncharacterized protein</fullName>
    </submittedName>
</protein>
<organism evidence="1 2">
    <name type="scientific">Bimuria novae-zelandiae CBS 107.79</name>
    <dbReference type="NCBI Taxonomy" id="1447943"/>
    <lineage>
        <taxon>Eukaryota</taxon>
        <taxon>Fungi</taxon>
        <taxon>Dikarya</taxon>
        <taxon>Ascomycota</taxon>
        <taxon>Pezizomycotina</taxon>
        <taxon>Dothideomycetes</taxon>
        <taxon>Pleosporomycetidae</taxon>
        <taxon>Pleosporales</taxon>
        <taxon>Massarineae</taxon>
        <taxon>Didymosphaeriaceae</taxon>
        <taxon>Bimuria</taxon>
    </lineage>
</organism>
<evidence type="ECO:0000313" key="1">
    <source>
        <dbReference type="EMBL" id="KAF1967649.1"/>
    </source>
</evidence>
<keyword evidence="2" id="KW-1185">Reference proteome</keyword>